<evidence type="ECO:0000256" key="5">
    <source>
        <dbReference type="SAM" id="Phobius"/>
    </source>
</evidence>
<evidence type="ECO:0000256" key="2">
    <source>
        <dbReference type="ARBA" id="ARBA00022692"/>
    </source>
</evidence>
<comment type="subcellular location">
    <subcellularLocation>
        <location evidence="1">Membrane</location>
        <topology evidence="1">Multi-pass membrane protein</topology>
    </subcellularLocation>
</comment>
<accession>D7DZ10</accession>
<keyword evidence="4 5" id="KW-0472">Membrane</keyword>
<evidence type="ECO:0000256" key="1">
    <source>
        <dbReference type="ARBA" id="ARBA00004141"/>
    </source>
</evidence>
<evidence type="ECO:0000313" key="7">
    <source>
        <dbReference type="Proteomes" id="UP000001511"/>
    </source>
</evidence>
<dbReference type="Pfam" id="PF04973">
    <property type="entry name" value="NMN_transporter"/>
    <property type="match status" value="1"/>
</dbReference>
<protein>
    <submittedName>
        <fullName evidence="6">Nicotinamide mononucleotide transporter</fullName>
    </submittedName>
</protein>
<dbReference type="EMBL" id="CP002059">
    <property type="protein sequence ID" value="ADI64489.1"/>
    <property type="molecule type" value="Genomic_DNA"/>
</dbReference>
<evidence type="ECO:0000256" key="3">
    <source>
        <dbReference type="ARBA" id="ARBA00022989"/>
    </source>
</evidence>
<feature type="transmembrane region" description="Helical" evidence="5">
    <location>
        <begin position="12"/>
        <end position="29"/>
    </location>
</feature>
<evidence type="ECO:0000256" key="4">
    <source>
        <dbReference type="ARBA" id="ARBA00023136"/>
    </source>
</evidence>
<keyword evidence="2 5" id="KW-0812">Transmembrane</keyword>
<dbReference type="Proteomes" id="UP000001511">
    <property type="component" value="Chromosome"/>
</dbReference>
<keyword evidence="3 5" id="KW-1133">Transmembrane helix</keyword>
<name>D7DZ10_NOSA0</name>
<gene>
    <name evidence="6" type="ordered locus">Aazo_2598</name>
</gene>
<dbReference type="eggNOG" id="COG3201">
    <property type="taxonomic scope" value="Bacteria"/>
</dbReference>
<dbReference type="AlphaFoldDB" id="D7DZ10"/>
<sequence>MAVGVYAVKHLYPTTILYTVFLVLAALGYKEWKKAYKNLQLG</sequence>
<evidence type="ECO:0000313" key="6">
    <source>
        <dbReference type="EMBL" id="ADI64489.1"/>
    </source>
</evidence>
<proteinExistence type="predicted"/>
<dbReference type="KEGG" id="naz:Aazo_2598"/>
<organism evidence="6 7">
    <name type="scientific">Nostoc azollae (strain 0708)</name>
    <name type="common">Anabaena azollae (strain 0708)</name>
    <dbReference type="NCBI Taxonomy" id="551115"/>
    <lineage>
        <taxon>Bacteria</taxon>
        <taxon>Bacillati</taxon>
        <taxon>Cyanobacteriota</taxon>
        <taxon>Cyanophyceae</taxon>
        <taxon>Nostocales</taxon>
        <taxon>Nostocaceae</taxon>
        <taxon>Trichormus</taxon>
    </lineage>
</organism>
<dbReference type="InterPro" id="IPR006419">
    <property type="entry name" value="NMN_transpt_PnuC"/>
</dbReference>
<dbReference type="HOGENOM" id="CLU_3254861_0_0_3"/>
<dbReference type="GO" id="GO:0016020">
    <property type="term" value="C:membrane"/>
    <property type="evidence" value="ECO:0007669"/>
    <property type="project" value="UniProtKB-SubCell"/>
</dbReference>
<reference evidence="6 7" key="1">
    <citation type="journal article" date="2010" name="PLoS ONE">
        <title>Genome erosion in a nitrogen-fixing vertically transmitted endosymbiotic multicellular cyanobacterium.</title>
        <authorList>
            <person name="Ran L."/>
            <person name="Larsson J."/>
            <person name="Vigil-Stenman T."/>
            <person name="Nylander J.A."/>
            <person name="Ininbergs K."/>
            <person name="Zheng W.W."/>
            <person name="Lapidus A."/>
            <person name="Lowry S."/>
            <person name="Haselkorn R."/>
            <person name="Bergman B."/>
        </authorList>
    </citation>
    <scope>NUCLEOTIDE SEQUENCE [LARGE SCALE GENOMIC DNA]</scope>
    <source>
        <strain evidence="6 7">0708</strain>
    </source>
</reference>
<keyword evidence="7" id="KW-1185">Reference proteome</keyword>
<dbReference type="GO" id="GO:0034257">
    <property type="term" value="F:nicotinamide riboside transmembrane transporter activity"/>
    <property type="evidence" value="ECO:0007669"/>
    <property type="project" value="InterPro"/>
</dbReference>